<evidence type="ECO:0000313" key="7">
    <source>
        <dbReference type="Proteomes" id="UP000642070"/>
    </source>
</evidence>
<dbReference type="SFLD" id="SFLDG01067">
    <property type="entry name" value="SPASM/twitch_domain_containing"/>
    <property type="match status" value="1"/>
</dbReference>
<dbReference type="EMBL" id="BMPI01000025">
    <property type="protein sequence ID" value="GGM42751.1"/>
    <property type="molecule type" value="Genomic_DNA"/>
</dbReference>
<keyword evidence="4" id="KW-0411">Iron-sulfur</keyword>
<dbReference type="SFLD" id="SFLDS00029">
    <property type="entry name" value="Radical_SAM"/>
    <property type="match status" value="1"/>
</dbReference>
<organism evidence="6 7">
    <name type="scientific">Dactylosporangium sucinum</name>
    <dbReference type="NCBI Taxonomy" id="1424081"/>
    <lineage>
        <taxon>Bacteria</taxon>
        <taxon>Bacillati</taxon>
        <taxon>Actinomycetota</taxon>
        <taxon>Actinomycetes</taxon>
        <taxon>Micromonosporales</taxon>
        <taxon>Micromonosporaceae</taxon>
        <taxon>Dactylosporangium</taxon>
    </lineage>
</organism>
<reference evidence="6" key="2">
    <citation type="submission" date="2020-09" db="EMBL/GenBank/DDBJ databases">
        <authorList>
            <person name="Sun Q."/>
            <person name="Ohkuma M."/>
        </authorList>
    </citation>
    <scope>NUCLEOTIDE SEQUENCE</scope>
    <source>
        <strain evidence="6">JCM 19831</strain>
    </source>
</reference>
<evidence type="ECO:0000313" key="6">
    <source>
        <dbReference type="EMBL" id="GGM42751.1"/>
    </source>
</evidence>
<dbReference type="NCBIfam" id="TIGR03470">
    <property type="entry name" value="HpnH"/>
    <property type="match status" value="1"/>
</dbReference>
<dbReference type="AlphaFoldDB" id="A0A917WZE7"/>
<evidence type="ECO:0000256" key="3">
    <source>
        <dbReference type="ARBA" id="ARBA00023004"/>
    </source>
</evidence>
<keyword evidence="2" id="KW-0479">Metal-binding</keyword>
<dbReference type="InterPro" id="IPR058240">
    <property type="entry name" value="rSAM_sf"/>
</dbReference>
<dbReference type="PANTHER" id="PTHR11228">
    <property type="entry name" value="RADICAL SAM DOMAIN PROTEIN"/>
    <property type="match status" value="1"/>
</dbReference>
<accession>A0A917WZE7</accession>
<dbReference type="PANTHER" id="PTHR11228:SF22">
    <property type="entry name" value="PEPTIDE BIOSYNTHESIS PROTEIN YYDG-RELATED"/>
    <property type="match status" value="1"/>
</dbReference>
<evidence type="ECO:0000256" key="2">
    <source>
        <dbReference type="ARBA" id="ARBA00022723"/>
    </source>
</evidence>
<keyword evidence="7" id="KW-1185">Reference proteome</keyword>
<dbReference type="InterPro" id="IPR007197">
    <property type="entry name" value="rSAM"/>
</dbReference>
<gene>
    <name evidence="6" type="ORF">GCM10007977_050380</name>
</gene>
<dbReference type="Pfam" id="PF04055">
    <property type="entry name" value="Radical_SAM"/>
    <property type="match status" value="1"/>
</dbReference>
<dbReference type="GO" id="GO:0003824">
    <property type="term" value="F:catalytic activity"/>
    <property type="evidence" value="ECO:0007669"/>
    <property type="project" value="InterPro"/>
</dbReference>
<protein>
    <submittedName>
        <fullName evidence="6">Hopanoid biosynthesis associated radical SAM protein HpnH</fullName>
    </submittedName>
</protein>
<reference evidence="6" key="1">
    <citation type="journal article" date="2014" name="Int. J. Syst. Evol. Microbiol.">
        <title>Complete genome sequence of Corynebacterium casei LMG S-19264T (=DSM 44701T), isolated from a smear-ripened cheese.</title>
        <authorList>
            <consortium name="US DOE Joint Genome Institute (JGI-PGF)"/>
            <person name="Walter F."/>
            <person name="Albersmeier A."/>
            <person name="Kalinowski J."/>
            <person name="Ruckert C."/>
        </authorList>
    </citation>
    <scope>NUCLEOTIDE SEQUENCE</scope>
    <source>
        <strain evidence="6">JCM 19831</strain>
    </source>
</reference>
<dbReference type="GO" id="GO:0046872">
    <property type="term" value="F:metal ion binding"/>
    <property type="evidence" value="ECO:0007669"/>
    <property type="project" value="UniProtKB-KW"/>
</dbReference>
<keyword evidence="3" id="KW-0408">Iron</keyword>
<evidence type="ECO:0000259" key="5">
    <source>
        <dbReference type="PROSITE" id="PS51918"/>
    </source>
</evidence>
<dbReference type="SFLD" id="SFLDF00397">
    <property type="entry name" value="adenosyl-hopene_transferase"/>
    <property type="match status" value="1"/>
</dbReference>
<comment type="caution">
    <text evidence="6">The sequence shown here is derived from an EMBL/GenBank/DDBJ whole genome shotgun (WGS) entry which is preliminary data.</text>
</comment>
<dbReference type="InterPro" id="IPR022563">
    <property type="entry name" value="DUF3463"/>
</dbReference>
<dbReference type="GO" id="GO:0051536">
    <property type="term" value="F:iron-sulfur cluster binding"/>
    <property type="evidence" value="ECO:0007669"/>
    <property type="project" value="UniProtKB-KW"/>
</dbReference>
<dbReference type="SMART" id="SM00729">
    <property type="entry name" value="Elp3"/>
    <property type="match status" value="1"/>
</dbReference>
<sequence>MSIPLRQRLRIGRYLVGQKLRRREKFPLLVELEPLFACNLKCAGCGKIEHPADVLKRRMPVEQALAAIDECGAPMVSIAGGEPLMHPQIDTIAAELVKRKKYVFLCTNAVLLPKKIDKFTPSRYFSFTVHIDGLRERHDASVCKDGVFDEAVAAVREAQRRGFRVTTNTTFFNTDTPQTVIDVLDHLNDELRVDEMMISPAYAYEKAPDQEHFLGVEQTRELFRKAFADGRRRRWRLSHSPLFLDFLEGRIDFPCTAWAVPSYSLFGWQRPCYLMADGYVSTYRELVESTDWERYGRGRDARCANCMAHCGYEPTAVLATMSSLRQSLRALRAG</sequence>
<dbReference type="Gene3D" id="3.20.20.70">
    <property type="entry name" value="Aldolase class I"/>
    <property type="match status" value="1"/>
</dbReference>
<dbReference type="CDD" id="cd01335">
    <property type="entry name" value="Radical_SAM"/>
    <property type="match status" value="1"/>
</dbReference>
<feature type="domain" description="Radical SAM core" evidence="5">
    <location>
        <begin position="22"/>
        <end position="237"/>
    </location>
</feature>
<keyword evidence="1" id="KW-0949">S-adenosyl-L-methionine</keyword>
<evidence type="ECO:0000256" key="1">
    <source>
        <dbReference type="ARBA" id="ARBA00022691"/>
    </source>
</evidence>
<proteinExistence type="predicted"/>
<dbReference type="InterPro" id="IPR050377">
    <property type="entry name" value="Radical_SAM_PqqE_MftC-like"/>
</dbReference>
<dbReference type="RefSeq" id="WP_190252392.1">
    <property type="nucleotide sequence ID" value="NZ_BMPI01000025.1"/>
</dbReference>
<dbReference type="InterPro" id="IPR006638">
    <property type="entry name" value="Elp3/MiaA/NifB-like_rSAM"/>
</dbReference>
<dbReference type="InterPro" id="IPR013785">
    <property type="entry name" value="Aldolase_TIM"/>
</dbReference>
<dbReference type="PROSITE" id="PS51918">
    <property type="entry name" value="RADICAL_SAM"/>
    <property type="match status" value="1"/>
</dbReference>
<dbReference type="Pfam" id="PF11946">
    <property type="entry name" value="DUF3463"/>
    <property type="match status" value="1"/>
</dbReference>
<dbReference type="SUPFAM" id="SSF102114">
    <property type="entry name" value="Radical SAM enzymes"/>
    <property type="match status" value="1"/>
</dbReference>
<evidence type="ECO:0000256" key="4">
    <source>
        <dbReference type="ARBA" id="ARBA00023014"/>
    </source>
</evidence>
<dbReference type="InterPro" id="IPR017833">
    <property type="entry name" value="Hopanoid_synth-assoc_rSAM_HpnH"/>
</dbReference>
<dbReference type="Proteomes" id="UP000642070">
    <property type="component" value="Unassembled WGS sequence"/>
</dbReference>
<name>A0A917WZE7_9ACTN</name>